<organism evidence="1 2">
    <name type="scientific">Clonorchis sinensis</name>
    <name type="common">Chinese liver fluke</name>
    <dbReference type="NCBI Taxonomy" id="79923"/>
    <lineage>
        <taxon>Eukaryota</taxon>
        <taxon>Metazoa</taxon>
        <taxon>Spiralia</taxon>
        <taxon>Lophotrochozoa</taxon>
        <taxon>Platyhelminthes</taxon>
        <taxon>Trematoda</taxon>
        <taxon>Digenea</taxon>
        <taxon>Opisthorchiida</taxon>
        <taxon>Opisthorchiata</taxon>
        <taxon>Opisthorchiidae</taxon>
        <taxon>Clonorchis</taxon>
    </lineage>
</organism>
<name>A0A419Q688_CLOSI</name>
<sequence length="218" mass="24450">MSPKKGKTGRGLSKSFQQPYDVIHICIPFVLNTYWLFMCATASTVILCLEQLFTHKVRVGSVAEGGFTDRIVCGSKPTSAFRLPLSRLRQPGSIPALVLPSSGVAAKHRKLATAERINNFHFGCATGTSTEERVQHQKLLWLRHVLRMPDHRLPKRVLFSVPNSEWRKQRGGQPLTWKRGMKEITKRLGAVGATRLPGWGPRDLHCAWLETLKDMAAN</sequence>
<comment type="caution">
    <text evidence="1">The sequence shown here is derived from an EMBL/GenBank/DDBJ whole genome shotgun (WGS) entry which is preliminary data.</text>
</comment>
<protein>
    <submittedName>
        <fullName evidence="1">Uncharacterized protein</fullName>
    </submittedName>
</protein>
<accession>A0A419Q688</accession>
<reference evidence="1 2" key="1">
    <citation type="journal article" date="2018" name="Biotechnol. Adv.">
        <title>Improved genomic resources and new bioinformatic workflow for the carcinogenic parasite Clonorchis sinensis: Biotechnological implications.</title>
        <authorList>
            <person name="Wang D."/>
            <person name="Korhonen P.K."/>
            <person name="Gasser R.B."/>
            <person name="Young N.D."/>
        </authorList>
    </citation>
    <scope>NUCLEOTIDE SEQUENCE [LARGE SCALE GENOMIC DNA]</scope>
    <source>
        <strain evidence="1">Cs-k2</strain>
    </source>
</reference>
<reference evidence="1 2" key="2">
    <citation type="journal article" date="2021" name="Genomics">
        <title>High-quality reference genome for Clonorchis sinensis.</title>
        <authorList>
            <person name="Young N.D."/>
            <person name="Stroehlein A.J."/>
            <person name="Kinkar L."/>
            <person name="Wang T."/>
            <person name="Sohn W.M."/>
            <person name="Chang B.C.H."/>
            <person name="Kaur P."/>
            <person name="Weisz D."/>
            <person name="Dudchenko O."/>
            <person name="Aiden E.L."/>
            <person name="Korhonen P.K."/>
            <person name="Gasser R.B."/>
        </authorList>
    </citation>
    <scope>NUCLEOTIDE SEQUENCE [LARGE SCALE GENOMIC DNA]</scope>
    <source>
        <strain evidence="1">Cs-k2</strain>
    </source>
</reference>
<dbReference type="Proteomes" id="UP000286415">
    <property type="component" value="Unassembled WGS sequence"/>
</dbReference>
<gene>
    <name evidence="1" type="ORF">CSKR_106970</name>
</gene>
<dbReference type="AlphaFoldDB" id="A0A419Q688"/>
<dbReference type="EMBL" id="NIRI02000013">
    <property type="protein sequence ID" value="KAG5453143.1"/>
    <property type="molecule type" value="Genomic_DNA"/>
</dbReference>
<dbReference type="OrthoDB" id="6160173at2759"/>
<keyword evidence="2" id="KW-1185">Reference proteome</keyword>
<evidence type="ECO:0000313" key="1">
    <source>
        <dbReference type="EMBL" id="KAG5453143.1"/>
    </source>
</evidence>
<proteinExistence type="predicted"/>
<dbReference type="InParanoid" id="A0A419Q688"/>
<evidence type="ECO:0000313" key="2">
    <source>
        <dbReference type="Proteomes" id="UP000286415"/>
    </source>
</evidence>